<dbReference type="FunCoup" id="C5DIE6">
    <property type="interactions" value="732"/>
</dbReference>
<dbReference type="PANTHER" id="PTHR43086">
    <property type="entry name" value="VERY-LONG-CHAIN 3-OXOOACYL-COA REDUCTASE"/>
    <property type="match status" value="1"/>
</dbReference>
<dbReference type="InterPro" id="IPR020904">
    <property type="entry name" value="Sc_DH/Rdtase_CS"/>
</dbReference>
<evidence type="ECO:0000256" key="5">
    <source>
        <dbReference type="ARBA" id="ARBA00022832"/>
    </source>
</evidence>
<dbReference type="PANTHER" id="PTHR43086:SF2">
    <property type="entry name" value="HYDROXYSTEROID DEHYDROGENASE-LIKE PROTEIN 1"/>
    <property type="match status" value="1"/>
</dbReference>
<keyword evidence="7 12" id="KW-1133">Transmembrane helix</keyword>
<dbReference type="STRING" id="559295.C5DIE6"/>
<dbReference type="FunFam" id="3.40.50.720:FF:000317">
    <property type="entry name" value="Very-long-chain 3-oxoacyl-CoA reductase"/>
    <property type="match status" value="1"/>
</dbReference>
<keyword evidence="10 12" id="KW-0472">Membrane</keyword>
<feature type="binding site" evidence="12">
    <location>
        <position position="224"/>
    </location>
    <ligand>
        <name>substrate</name>
    </ligand>
</feature>
<keyword evidence="5 12" id="KW-0276">Fatty acid metabolism</keyword>
<dbReference type="eggNOG" id="KOG1014">
    <property type="taxonomic scope" value="Eukaryota"/>
</dbReference>
<dbReference type="PIRSF" id="PIRSF000126">
    <property type="entry name" value="11-beta-HSD1"/>
    <property type="match status" value="1"/>
</dbReference>
<dbReference type="GO" id="GO:0005789">
    <property type="term" value="C:endoplasmic reticulum membrane"/>
    <property type="evidence" value="ECO:0007669"/>
    <property type="project" value="UniProtKB-SubCell"/>
</dbReference>
<dbReference type="RefSeq" id="XP_002553994.1">
    <property type="nucleotide sequence ID" value="XM_002553948.1"/>
</dbReference>
<comment type="pathway">
    <text evidence="1">Lipid metabolism; fatty acid biosynthesis.</text>
</comment>
<evidence type="ECO:0000313" key="14">
    <source>
        <dbReference type="Proteomes" id="UP000002036"/>
    </source>
</evidence>
<feature type="active site" description="Proton acceptor" evidence="12">
    <location>
        <position position="237"/>
    </location>
</feature>
<dbReference type="EMBL" id="CU928169">
    <property type="protein sequence ID" value="CAR23557.1"/>
    <property type="molecule type" value="Genomic_DNA"/>
</dbReference>
<dbReference type="OrthoDB" id="5545019at2759"/>
<evidence type="ECO:0000256" key="3">
    <source>
        <dbReference type="ARBA" id="ARBA00022692"/>
    </source>
</evidence>
<evidence type="ECO:0000256" key="4">
    <source>
        <dbReference type="ARBA" id="ARBA00022824"/>
    </source>
</evidence>
<reference evidence="13 14" key="1">
    <citation type="journal article" date="2009" name="Genome Res.">
        <title>Comparative genomics of protoploid Saccharomycetaceae.</title>
        <authorList>
            <consortium name="The Genolevures Consortium"/>
            <person name="Souciet J.-L."/>
            <person name="Dujon B."/>
            <person name="Gaillardin C."/>
            <person name="Johnston M."/>
            <person name="Baret P.V."/>
            <person name="Cliften P."/>
            <person name="Sherman D.J."/>
            <person name="Weissenbach J."/>
            <person name="Westhof E."/>
            <person name="Wincker P."/>
            <person name="Jubin C."/>
            <person name="Poulain J."/>
            <person name="Barbe V."/>
            <person name="Segurens B."/>
            <person name="Artiguenave F."/>
            <person name="Anthouard V."/>
            <person name="Vacherie B."/>
            <person name="Val M.-E."/>
            <person name="Fulton R.S."/>
            <person name="Minx P."/>
            <person name="Wilson R."/>
            <person name="Durrens P."/>
            <person name="Jean G."/>
            <person name="Marck C."/>
            <person name="Martin T."/>
            <person name="Nikolski M."/>
            <person name="Rolland T."/>
            <person name="Seret M.-L."/>
            <person name="Casaregola S."/>
            <person name="Despons L."/>
            <person name="Fairhead C."/>
            <person name="Fischer G."/>
            <person name="Lafontaine I."/>
            <person name="Leh V."/>
            <person name="Lemaire M."/>
            <person name="de Montigny J."/>
            <person name="Neuveglise C."/>
            <person name="Thierry A."/>
            <person name="Blanc-Lenfle I."/>
            <person name="Bleykasten C."/>
            <person name="Diffels J."/>
            <person name="Fritsch E."/>
            <person name="Frangeul L."/>
            <person name="Goeffon A."/>
            <person name="Jauniaux N."/>
            <person name="Kachouri-Lafond R."/>
            <person name="Payen C."/>
            <person name="Potier S."/>
            <person name="Pribylova L."/>
            <person name="Ozanne C."/>
            <person name="Richard G.-F."/>
            <person name="Sacerdot C."/>
            <person name="Straub M.-L."/>
            <person name="Talla E."/>
        </authorList>
    </citation>
    <scope>NUCLEOTIDE SEQUENCE [LARGE SCALE GENOMIC DNA]</scope>
    <source>
        <strain evidence="14">ATCC 56472 / CBS 6340 / NRRL Y-8284</strain>
    </source>
</reference>
<comment type="function">
    <text evidence="12">Component of the microsomal membrane bound fatty acid elongation system, which produces the 26-carbon very long-chain fatty acids (VLCFA) from palmitate. Catalyzes the reduction of the 3-ketoacyl-CoA intermediate that is formed in each cycle of fatty acid elongation. VLCFAs serve as precursors for ceramide and sphingolipids.</text>
</comment>
<dbReference type="GO" id="GO:0141040">
    <property type="term" value="F:very-long-chain 3-oxoacyl-CoA reductase activity"/>
    <property type="evidence" value="ECO:0007669"/>
    <property type="project" value="UniProtKB-EC"/>
</dbReference>
<keyword evidence="3 12" id="KW-0812">Transmembrane</keyword>
<keyword evidence="8 12" id="KW-0560">Oxidoreductase</keyword>
<evidence type="ECO:0000256" key="1">
    <source>
        <dbReference type="ARBA" id="ARBA00005194"/>
    </source>
</evidence>
<evidence type="ECO:0000256" key="11">
    <source>
        <dbReference type="ARBA" id="ARBA00023160"/>
    </source>
</evidence>
<evidence type="ECO:0000256" key="6">
    <source>
        <dbReference type="ARBA" id="ARBA00022857"/>
    </source>
</evidence>
<comment type="similarity">
    <text evidence="12">Belongs to the short-chain dehydrogenases/reductases (SDR) family.</text>
</comment>
<keyword evidence="6 12" id="KW-0521">NADP</keyword>
<evidence type="ECO:0000256" key="2">
    <source>
        <dbReference type="ARBA" id="ARBA00022516"/>
    </source>
</evidence>
<dbReference type="PRINTS" id="PR00081">
    <property type="entry name" value="GDHRDH"/>
</dbReference>
<keyword evidence="2 12" id="KW-0444">Lipid biosynthesis</keyword>
<evidence type="ECO:0000313" key="13">
    <source>
        <dbReference type="EMBL" id="CAR23557.1"/>
    </source>
</evidence>
<evidence type="ECO:0000256" key="10">
    <source>
        <dbReference type="ARBA" id="ARBA00023136"/>
    </source>
</evidence>
<dbReference type="PROSITE" id="PS00061">
    <property type="entry name" value="ADH_SHORT"/>
    <property type="match status" value="1"/>
</dbReference>
<accession>C5DIE6</accession>
<proteinExistence type="inferred from homology"/>
<dbReference type="InterPro" id="IPR002347">
    <property type="entry name" value="SDR_fam"/>
</dbReference>
<dbReference type="Proteomes" id="UP000002036">
    <property type="component" value="Chromosome E"/>
</dbReference>
<keyword evidence="14" id="KW-1185">Reference proteome</keyword>
<name>C5DIE6_LACTC</name>
<dbReference type="HOGENOM" id="CLU_010194_38_0_1"/>
<dbReference type="InterPro" id="IPR027533">
    <property type="entry name" value="3_ketoreductase_fungal"/>
</dbReference>
<evidence type="ECO:0000256" key="8">
    <source>
        <dbReference type="ARBA" id="ARBA00023002"/>
    </source>
</evidence>
<evidence type="ECO:0000256" key="7">
    <source>
        <dbReference type="ARBA" id="ARBA00022989"/>
    </source>
</evidence>
<dbReference type="GO" id="GO:0030497">
    <property type="term" value="P:fatty acid elongation"/>
    <property type="evidence" value="ECO:0007669"/>
    <property type="project" value="UniProtKB-UniRule"/>
</dbReference>
<dbReference type="InterPro" id="IPR036291">
    <property type="entry name" value="NAD(P)-bd_dom_sf"/>
</dbReference>
<dbReference type="Gene3D" id="3.40.50.720">
    <property type="entry name" value="NAD(P)-binding Rossmann-like Domain"/>
    <property type="match status" value="1"/>
</dbReference>
<dbReference type="GO" id="GO:0030148">
    <property type="term" value="P:sphingolipid biosynthetic process"/>
    <property type="evidence" value="ECO:0007669"/>
    <property type="project" value="UniProtKB-ARBA"/>
</dbReference>
<keyword evidence="4 12" id="KW-0256">Endoplasmic reticulum</keyword>
<dbReference type="OMA" id="LVAPGMM"/>
<dbReference type="HAMAP" id="MF_03107">
    <property type="entry name" value="3_ketoreductase"/>
    <property type="match status" value="1"/>
</dbReference>
<organism evidence="13 14">
    <name type="scientific">Lachancea thermotolerans (strain ATCC 56472 / CBS 6340 / NRRL Y-8284)</name>
    <name type="common">Yeast</name>
    <name type="synonym">Kluyveromyces thermotolerans</name>
    <dbReference type="NCBI Taxonomy" id="559295"/>
    <lineage>
        <taxon>Eukaryota</taxon>
        <taxon>Fungi</taxon>
        <taxon>Dikarya</taxon>
        <taxon>Ascomycota</taxon>
        <taxon>Saccharomycotina</taxon>
        <taxon>Saccharomycetes</taxon>
        <taxon>Saccharomycetales</taxon>
        <taxon>Saccharomycetaceae</taxon>
        <taxon>Lachancea</taxon>
    </lineage>
</organism>
<dbReference type="CDD" id="cd05356">
    <property type="entry name" value="17beta-HSD1_like_SDR_c"/>
    <property type="match status" value="1"/>
</dbReference>
<comment type="subcellular location">
    <subcellularLocation>
        <location evidence="12">Endoplasmic reticulum membrane</location>
        <topology evidence="12">Single-pass membrane protein</topology>
    </subcellularLocation>
</comment>
<comment type="catalytic activity">
    <reaction evidence="12">
        <text>a very-long-chain (3R)-3-hydroxyacyl-CoA + NADP(+) = a very-long-chain 3-oxoacyl-CoA + NADPH + H(+)</text>
        <dbReference type="Rhea" id="RHEA:48680"/>
        <dbReference type="ChEBI" id="CHEBI:15378"/>
        <dbReference type="ChEBI" id="CHEBI:57783"/>
        <dbReference type="ChEBI" id="CHEBI:58349"/>
        <dbReference type="ChEBI" id="CHEBI:85440"/>
        <dbReference type="ChEBI" id="CHEBI:90725"/>
        <dbReference type="EC" id="1.1.1.330"/>
    </reaction>
</comment>
<dbReference type="GeneID" id="8292161"/>
<dbReference type="Pfam" id="PF00106">
    <property type="entry name" value="adh_short"/>
    <property type="match status" value="1"/>
</dbReference>
<dbReference type="UniPathway" id="UPA00094"/>
<evidence type="ECO:0000256" key="12">
    <source>
        <dbReference type="HAMAP-Rule" id="MF_03107"/>
    </source>
</evidence>
<keyword evidence="9 12" id="KW-0443">Lipid metabolism</keyword>
<dbReference type="AlphaFoldDB" id="C5DIE6"/>
<sequence length="361" mass="39438">MAFPWHLSKKQRPTKAEEMSFTEQFLALGSNNKITNALLWGIFAVGVLKATTFVLSLSSLVADLFVLPGVSFSKYGAKKGKYCVVTGASDGIGKEYARQLAKRGFNLILISRTLSKLEALKADFESAFGVQVKVLAIDIAQDSPENYSKIRDICAGLPVTVLINNVGQSHSIPVPFLETEEDEMRNIITINTTATLKITQLVAPLIVQNAKESRCRGLILTMGSFGGLLPTPLLATYSGSKAFLQAWSAALAGELKPQNVDVEIVLSYLVTSAMSKVRRSSAMIPSPAQFVAATLKSVGRRSGAQERFATMTPYWSHALYHFLIENTVGVYSKAANTINYTFHKSIRTRALRKAARQAKHE</sequence>
<dbReference type="InParanoid" id="C5DIE6"/>
<keyword evidence="11 12" id="KW-0275">Fatty acid biosynthesis</keyword>
<protein>
    <recommendedName>
        <fullName evidence="12">Very-long-chain 3-oxoacyl-CoA reductase</fullName>
        <ecNumber evidence="12">1.1.1.330</ecNumber>
    </recommendedName>
    <alternativeName>
        <fullName evidence="12">3-ketoacyl-CoA reductase</fullName>
        <shortName evidence="12">3-ketoreductase</shortName>
        <shortName evidence="12">KAR</shortName>
    </alternativeName>
    <alternativeName>
        <fullName evidence="12">Microsomal beta-keto-reductase</fullName>
    </alternativeName>
</protein>
<gene>
    <name evidence="13" type="ordered locus">KLTH0E11902g</name>
</gene>
<dbReference type="SUPFAM" id="SSF51735">
    <property type="entry name" value="NAD(P)-binding Rossmann-fold domains"/>
    <property type="match status" value="1"/>
</dbReference>
<dbReference type="GO" id="GO:0045703">
    <property type="term" value="F:ketoreductase activity"/>
    <property type="evidence" value="ECO:0007669"/>
    <property type="project" value="UniProtKB-UniRule"/>
</dbReference>
<dbReference type="KEGG" id="lth:KLTH0E11902g"/>
<evidence type="ECO:0000256" key="9">
    <source>
        <dbReference type="ARBA" id="ARBA00023098"/>
    </source>
</evidence>
<dbReference type="EC" id="1.1.1.330" evidence="12"/>